<dbReference type="PROSITE" id="PS51360">
    <property type="entry name" value="PLUS3"/>
    <property type="match status" value="1"/>
</dbReference>
<dbReference type="SUPFAM" id="SSF159042">
    <property type="entry name" value="Plus3-like"/>
    <property type="match status" value="1"/>
</dbReference>
<comment type="caution">
    <text evidence="3">The sequence shown here is derived from an EMBL/GenBank/DDBJ whole genome shotgun (WGS) entry which is preliminary data.</text>
</comment>
<evidence type="ECO:0000259" key="2">
    <source>
        <dbReference type="PROSITE" id="PS51360"/>
    </source>
</evidence>
<name>A0AAW2VYP3_9LAMI</name>
<dbReference type="Pfam" id="PF03126">
    <property type="entry name" value="Plus-3"/>
    <property type="match status" value="1"/>
</dbReference>
<evidence type="ECO:0000313" key="3">
    <source>
        <dbReference type="EMBL" id="KAL0433531.1"/>
    </source>
</evidence>
<protein>
    <recommendedName>
        <fullName evidence="2">Plus3 domain-containing protein</fullName>
    </recommendedName>
</protein>
<gene>
    <name evidence="3" type="ORF">Slati_2687400</name>
</gene>
<reference evidence="3" key="1">
    <citation type="submission" date="2020-06" db="EMBL/GenBank/DDBJ databases">
        <authorList>
            <person name="Li T."/>
            <person name="Hu X."/>
            <person name="Zhang T."/>
            <person name="Song X."/>
            <person name="Zhang H."/>
            <person name="Dai N."/>
            <person name="Sheng W."/>
            <person name="Hou X."/>
            <person name="Wei L."/>
        </authorList>
    </citation>
    <scope>NUCLEOTIDE SEQUENCE</scope>
    <source>
        <strain evidence="3">KEN1</strain>
        <tissue evidence="3">Leaf</tissue>
    </source>
</reference>
<dbReference type="EMBL" id="JACGWN010000009">
    <property type="protein sequence ID" value="KAL0433531.1"/>
    <property type="molecule type" value="Genomic_DNA"/>
</dbReference>
<feature type="compositionally biased region" description="Basic and acidic residues" evidence="1">
    <location>
        <begin position="287"/>
        <end position="298"/>
    </location>
</feature>
<dbReference type="InterPro" id="IPR036128">
    <property type="entry name" value="Plus3-like_sf"/>
</dbReference>
<accession>A0AAW2VYP3</accession>
<reference evidence="3" key="2">
    <citation type="journal article" date="2024" name="Plant">
        <title>Genomic evolution and insights into agronomic trait innovations of Sesamum species.</title>
        <authorList>
            <person name="Miao H."/>
            <person name="Wang L."/>
            <person name="Qu L."/>
            <person name="Liu H."/>
            <person name="Sun Y."/>
            <person name="Le M."/>
            <person name="Wang Q."/>
            <person name="Wei S."/>
            <person name="Zheng Y."/>
            <person name="Lin W."/>
            <person name="Duan Y."/>
            <person name="Cao H."/>
            <person name="Xiong S."/>
            <person name="Wang X."/>
            <person name="Wei L."/>
            <person name="Li C."/>
            <person name="Ma Q."/>
            <person name="Ju M."/>
            <person name="Zhao R."/>
            <person name="Li G."/>
            <person name="Mu C."/>
            <person name="Tian Q."/>
            <person name="Mei H."/>
            <person name="Zhang T."/>
            <person name="Gao T."/>
            <person name="Zhang H."/>
        </authorList>
    </citation>
    <scope>NUCLEOTIDE SEQUENCE</scope>
    <source>
        <strain evidence="3">KEN1</strain>
    </source>
</reference>
<dbReference type="InterPro" id="IPR004343">
    <property type="entry name" value="Plus-3_dom"/>
</dbReference>
<dbReference type="SMART" id="SM00719">
    <property type="entry name" value="Plus3"/>
    <property type="match status" value="1"/>
</dbReference>
<evidence type="ECO:0000256" key="1">
    <source>
        <dbReference type="SAM" id="MobiDB-lite"/>
    </source>
</evidence>
<dbReference type="PANTHER" id="PTHR38940">
    <property type="entry name" value="PLUS3 DOMAIN-CONTAINING PROTEIN"/>
    <property type="match status" value="1"/>
</dbReference>
<sequence>MMNINDEDISLGLVLGSRNYRIQTRLNNSSGAGVNANSRVDMAFAASDPLSELVWSPHNGLTLKCANSSLADKKPLLLWNVGPSSMGLSPSQCIRSEGNLDDNAIDQGNLAISRLMIDGDDVFSHKATLFGPSGNSPAPSQKANVNWRMMLELRCYSGEENCVDAREDDLCRPQNVQVIDVAESSIRNAGLNTLAAGMKDSKVDMAIDVADCAEPLAKKLSEALVCSSPYLQNQKEPDDEVTSAAGEVNKIKTKMPCPISSPPLKKMESSAENDLCLLVAEETRNLGEIEPHREKSSPVEKSPTNSRICLSQEKGKEKALSDGDIYGRSSNNDDDSHESVESCNSAGLGIKRQRYDQGLIVGSKRMKQFQGSSDSTSIVRCDSSFMNWISNMVKGLSSPNKEDSSSLAFTLACTNDVYGKNNQENFMCNEIHDSASQNTGFKSIFQSLYCRNTNMSDAGMENVDDSIEEPEEVVVADKTSLENLPRSRDGNDDNSCKQIVVSNKEVNPNVVGRLRKPWIFAAGSACAPHASESDLLGDKASDILVSNRAKGGVVPSDSSGKQMNSTAERTSVDITLAVSNELEKTNPLNSLWITRLSTRTRMLEKCDKVTQDANVCSTGCPKANHDSRESDVFPTDQKSTEAKDVSPDCQVYASEKEVQMFTANGEASVDLKSPAKLSHILPSPKCKSSEAMASVFARRLDALRHIPSKTINAATCRSTCFFCGSAHDLRECPQVTEAELEDLLAKSNSFERFAESPCLCIRCFELDHWAISCPLASSSKHWRSEQNVSVFSHFTACRLQLRDGNENRSSHHKGDEDQKLVAADRTAACSKKLLLGSFPSNLTLDMKKCSNKRDSASNEIEKSTVSNFANNLKDNYNFPLCNIFTVQSTVAQSEIFHAVRNLRLSRADILRWMDSDVSLSHLNGFFLRLRLGKLEEGLGGTGYYVACITGDAREHNSCQSKKSILVDVGGITSSVGSQYVSNHDFLEDEIKAWWGRIVKSGCRLPSLDELNSKINDRKSLGF</sequence>
<organism evidence="3">
    <name type="scientific">Sesamum latifolium</name>
    <dbReference type="NCBI Taxonomy" id="2727402"/>
    <lineage>
        <taxon>Eukaryota</taxon>
        <taxon>Viridiplantae</taxon>
        <taxon>Streptophyta</taxon>
        <taxon>Embryophyta</taxon>
        <taxon>Tracheophyta</taxon>
        <taxon>Spermatophyta</taxon>
        <taxon>Magnoliopsida</taxon>
        <taxon>eudicotyledons</taxon>
        <taxon>Gunneridae</taxon>
        <taxon>Pentapetalae</taxon>
        <taxon>asterids</taxon>
        <taxon>lamiids</taxon>
        <taxon>Lamiales</taxon>
        <taxon>Pedaliaceae</taxon>
        <taxon>Sesamum</taxon>
    </lineage>
</organism>
<dbReference type="PANTHER" id="PTHR38940:SF4">
    <property type="entry name" value="OS01G0775100 PROTEIN"/>
    <property type="match status" value="1"/>
</dbReference>
<dbReference type="GO" id="GO:0003677">
    <property type="term" value="F:DNA binding"/>
    <property type="evidence" value="ECO:0007669"/>
    <property type="project" value="InterPro"/>
</dbReference>
<feature type="domain" description="Plus3" evidence="2">
    <location>
        <begin position="893"/>
        <end position="1022"/>
    </location>
</feature>
<dbReference type="AlphaFoldDB" id="A0AAW2VYP3"/>
<dbReference type="Gene3D" id="3.90.70.200">
    <property type="entry name" value="Plus-3 domain"/>
    <property type="match status" value="1"/>
</dbReference>
<feature type="region of interest" description="Disordered" evidence="1">
    <location>
        <begin position="287"/>
        <end position="343"/>
    </location>
</feature>
<proteinExistence type="predicted"/>